<dbReference type="PANTHER" id="PTHR12877:SF15">
    <property type="entry name" value="RHO GUANINE NUCLEOTIDE EXCHANGE FACTOR 17"/>
    <property type="match status" value="1"/>
</dbReference>
<evidence type="ECO:0000256" key="2">
    <source>
        <dbReference type="SAM" id="Coils"/>
    </source>
</evidence>
<feature type="coiled-coil region" evidence="2">
    <location>
        <begin position="4"/>
        <end position="38"/>
    </location>
</feature>
<dbReference type="Proteomes" id="UP000230423">
    <property type="component" value="Unassembled WGS sequence"/>
</dbReference>
<proteinExistence type="predicted"/>
<dbReference type="InterPro" id="IPR039919">
    <property type="entry name" value="ARHGEF10/ARHGEF17"/>
</dbReference>
<dbReference type="OrthoDB" id="4066896at2759"/>
<sequence length="479" mass="52201">MLLQAQLRVAINQHKEANEQMEQRLREIEAIVDGLDDLVSTGRNLVRYDVVLMRCRGDEKRQRCVFTLSDQLVLTSVRRKNPTRNAKLITQSADFLDSNRFKLIIKIALDDVEIAKDTLSILQETEQTIDVVREDEKVIRKVIELANLIKGNKEKLMAVLDEMVCENSVRLRTLNDQMTSNPELTTVHLAVATSNGVETVPLEFGSAEKRAVWETAFREAKTALINQQISAPPAQIKSVIAHQTRAGLQLCAATVVPGKRPDSAPYIWLFASDKFSGQVAVVSLENGDPCIESCAGIGNAAVTAASTVPPPPRSGESSESDEETSSGQTTVWIGNDDGEVFVVNSTERVRTRARERVARLPYPVTAIACAASYVYVATASPTKVQLLRRSMGAGIADQRGSFLTSSYSGDVSGGQTADAHKWPPTACHGYRRDFVGETARRCADVGLSASDGDSRVSALLLRTTIHERSCGGCVLVESA</sequence>
<dbReference type="Gene3D" id="2.30.29.30">
    <property type="entry name" value="Pleckstrin-homology domain (PH domain)/Phosphotyrosine-binding domain (PTB)"/>
    <property type="match status" value="1"/>
</dbReference>
<organism evidence="4 5">
    <name type="scientific">Teladorsagia circumcincta</name>
    <name type="common">Brown stomach worm</name>
    <name type="synonym">Ostertagia circumcincta</name>
    <dbReference type="NCBI Taxonomy" id="45464"/>
    <lineage>
        <taxon>Eukaryota</taxon>
        <taxon>Metazoa</taxon>
        <taxon>Ecdysozoa</taxon>
        <taxon>Nematoda</taxon>
        <taxon>Chromadorea</taxon>
        <taxon>Rhabditida</taxon>
        <taxon>Rhabditina</taxon>
        <taxon>Rhabditomorpha</taxon>
        <taxon>Strongyloidea</taxon>
        <taxon>Trichostrongylidae</taxon>
        <taxon>Teladorsagia</taxon>
    </lineage>
</organism>
<name>A0A2G9UJD5_TELCI</name>
<dbReference type="GO" id="GO:0005085">
    <property type="term" value="F:guanyl-nucleotide exchange factor activity"/>
    <property type="evidence" value="ECO:0007669"/>
    <property type="project" value="UniProtKB-KW"/>
</dbReference>
<keyword evidence="1" id="KW-0344">Guanine-nucleotide releasing factor</keyword>
<accession>A0A2G9UJD5</accession>
<dbReference type="EMBL" id="KZ346581">
    <property type="protein sequence ID" value="PIO69620.1"/>
    <property type="molecule type" value="Genomic_DNA"/>
</dbReference>
<evidence type="ECO:0000256" key="1">
    <source>
        <dbReference type="ARBA" id="ARBA00022658"/>
    </source>
</evidence>
<keyword evidence="2" id="KW-0175">Coiled coil</keyword>
<evidence type="ECO:0000256" key="3">
    <source>
        <dbReference type="SAM" id="MobiDB-lite"/>
    </source>
</evidence>
<dbReference type="PANTHER" id="PTHR12877">
    <property type="entry name" value="RHO GUANINE NUCLEOTIDE EXCHANGE FACTOR"/>
    <property type="match status" value="1"/>
</dbReference>
<dbReference type="InterPro" id="IPR011993">
    <property type="entry name" value="PH-like_dom_sf"/>
</dbReference>
<feature type="region of interest" description="Disordered" evidence="3">
    <location>
        <begin position="304"/>
        <end position="331"/>
    </location>
</feature>
<protein>
    <submittedName>
        <fullName evidence="4">Uncharacterized protein</fullName>
    </submittedName>
</protein>
<evidence type="ECO:0000313" key="5">
    <source>
        <dbReference type="Proteomes" id="UP000230423"/>
    </source>
</evidence>
<dbReference type="GO" id="GO:0030036">
    <property type="term" value="P:actin cytoskeleton organization"/>
    <property type="evidence" value="ECO:0007669"/>
    <property type="project" value="TreeGrafter"/>
</dbReference>
<reference evidence="4 5" key="1">
    <citation type="submission" date="2015-09" db="EMBL/GenBank/DDBJ databases">
        <title>Draft genome of the parasitic nematode Teladorsagia circumcincta isolate WARC Sus (inbred).</title>
        <authorList>
            <person name="Mitreva M."/>
        </authorList>
    </citation>
    <scope>NUCLEOTIDE SEQUENCE [LARGE SCALE GENOMIC DNA]</scope>
    <source>
        <strain evidence="4 5">S</strain>
    </source>
</reference>
<dbReference type="AlphaFoldDB" id="A0A2G9UJD5"/>
<gene>
    <name evidence="4" type="ORF">TELCIR_08547</name>
</gene>
<keyword evidence="5" id="KW-1185">Reference proteome</keyword>
<evidence type="ECO:0000313" key="4">
    <source>
        <dbReference type="EMBL" id="PIO69620.1"/>
    </source>
</evidence>